<sequence length="170" mass="19999">MVLKKLHSNILRDEYDPNEPLVKVKTRPKSRKFDKFASVPKLRTKTAIESSGAYETVLPPSLHESQLKARETDRERFLHILEHGETPEISQVKNNQKIAQKLKLEADRKIALSNLSDDDPEARFKEVTREIEERREFLIELQNLKSIDKHKIQIIQTEISRVRFNYEKLI</sequence>
<evidence type="ECO:0000313" key="2">
    <source>
        <dbReference type="Proteomes" id="UP001626550"/>
    </source>
</evidence>
<keyword evidence="2" id="KW-1185">Reference proteome</keyword>
<name>A0ABD2Q5R1_9PLAT</name>
<organism evidence="1 2">
    <name type="scientific">Cichlidogyrus casuarinus</name>
    <dbReference type="NCBI Taxonomy" id="1844966"/>
    <lineage>
        <taxon>Eukaryota</taxon>
        <taxon>Metazoa</taxon>
        <taxon>Spiralia</taxon>
        <taxon>Lophotrochozoa</taxon>
        <taxon>Platyhelminthes</taxon>
        <taxon>Monogenea</taxon>
        <taxon>Monopisthocotylea</taxon>
        <taxon>Dactylogyridea</taxon>
        <taxon>Ancyrocephalidae</taxon>
        <taxon>Cichlidogyrus</taxon>
    </lineage>
</organism>
<evidence type="ECO:0000313" key="1">
    <source>
        <dbReference type="EMBL" id="KAL3313536.1"/>
    </source>
</evidence>
<dbReference type="PANTHER" id="PTHR28348">
    <property type="entry name" value="UPF0193 PROTEIN EVG1"/>
    <property type="match status" value="1"/>
</dbReference>
<dbReference type="AlphaFoldDB" id="A0ABD2Q5R1"/>
<protein>
    <submittedName>
        <fullName evidence="1">Uncharacterized protein</fullName>
    </submittedName>
</protein>
<dbReference type="Pfam" id="PF05250">
    <property type="entry name" value="UPF0193"/>
    <property type="match status" value="1"/>
</dbReference>
<reference evidence="1 2" key="1">
    <citation type="submission" date="2024-11" db="EMBL/GenBank/DDBJ databases">
        <title>Adaptive evolution of stress response genes in parasites aligns with host niche diversity.</title>
        <authorList>
            <person name="Hahn C."/>
            <person name="Resl P."/>
        </authorList>
    </citation>
    <scope>NUCLEOTIDE SEQUENCE [LARGE SCALE GENOMIC DNA]</scope>
    <source>
        <strain evidence="1">EGGRZ-B1_66</strain>
        <tissue evidence="1">Body</tissue>
    </source>
</reference>
<gene>
    <name evidence="1" type="ORF">Ciccas_007863</name>
</gene>
<dbReference type="Proteomes" id="UP001626550">
    <property type="component" value="Unassembled WGS sequence"/>
</dbReference>
<accession>A0ABD2Q5R1</accession>
<proteinExistence type="predicted"/>
<dbReference type="EMBL" id="JBJKFK010001277">
    <property type="protein sequence ID" value="KAL3313536.1"/>
    <property type="molecule type" value="Genomic_DNA"/>
</dbReference>
<comment type="caution">
    <text evidence="1">The sequence shown here is derived from an EMBL/GenBank/DDBJ whole genome shotgun (WGS) entry which is preliminary data.</text>
</comment>
<dbReference type="PANTHER" id="PTHR28348:SF1">
    <property type="entry name" value="UPF0193 PROTEIN EVG1"/>
    <property type="match status" value="1"/>
</dbReference>
<dbReference type="InterPro" id="IPR007914">
    <property type="entry name" value="UPF0193"/>
</dbReference>